<feature type="domain" description="Beta-lactamase-related" evidence="3">
    <location>
        <begin position="221"/>
        <end position="510"/>
    </location>
</feature>
<dbReference type="EMBL" id="JAALLT010000001">
    <property type="protein sequence ID" value="NGP75042.1"/>
    <property type="molecule type" value="Genomic_DNA"/>
</dbReference>
<evidence type="ECO:0000259" key="3">
    <source>
        <dbReference type="Pfam" id="PF00144"/>
    </source>
</evidence>
<dbReference type="Pfam" id="PF00144">
    <property type="entry name" value="Beta-lactamase"/>
    <property type="match status" value="1"/>
</dbReference>
<protein>
    <submittedName>
        <fullName evidence="4">Serine hydrolase</fullName>
    </submittedName>
</protein>
<dbReference type="GO" id="GO:0016787">
    <property type="term" value="F:hydrolase activity"/>
    <property type="evidence" value="ECO:0007669"/>
    <property type="project" value="UniProtKB-KW"/>
</dbReference>
<dbReference type="SUPFAM" id="SSF48403">
    <property type="entry name" value="Ankyrin repeat"/>
    <property type="match status" value="1"/>
</dbReference>
<evidence type="ECO:0000313" key="4">
    <source>
        <dbReference type="EMBL" id="NGP75042.1"/>
    </source>
</evidence>
<organism evidence="4 5">
    <name type="scientific">Halalkalibaculum roseum</name>
    <dbReference type="NCBI Taxonomy" id="2709311"/>
    <lineage>
        <taxon>Bacteria</taxon>
        <taxon>Pseudomonadati</taxon>
        <taxon>Balneolota</taxon>
        <taxon>Balneolia</taxon>
        <taxon>Balneolales</taxon>
        <taxon>Balneolaceae</taxon>
        <taxon>Halalkalibaculum</taxon>
    </lineage>
</organism>
<keyword evidence="2" id="KW-0732">Signal</keyword>
<dbReference type="Proteomes" id="UP000473278">
    <property type="component" value="Unassembled WGS sequence"/>
</dbReference>
<keyword evidence="1" id="KW-0040">ANK repeat</keyword>
<feature type="signal peptide" evidence="2">
    <location>
        <begin position="1"/>
        <end position="21"/>
    </location>
</feature>
<dbReference type="PANTHER" id="PTHR43283">
    <property type="entry name" value="BETA-LACTAMASE-RELATED"/>
    <property type="match status" value="1"/>
</dbReference>
<feature type="repeat" description="ANK" evidence="1">
    <location>
        <begin position="56"/>
        <end position="88"/>
    </location>
</feature>
<dbReference type="InterPro" id="IPR036770">
    <property type="entry name" value="Ankyrin_rpt-contain_sf"/>
</dbReference>
<dbReference type="PROSITE" id="PS50088">
    <property type="entry name" value="ANK_REPEAT"/>
    <property type="match status" value="3"/>
</dbReference>
<dbReference type="InterPro" id="IPR001466">
    <property type="entry name" value="Beta-lactam-related"/>
</dbReference>
<gene>
    <name evidence="4" type="ORF">G3570_00240</name>
</gene>
<dbReference type="InterPro" id="IPR050789">
    <property type="entry name" value="Diverse_Enzym_Activities"/>
</dbReference>
<dbReference type="Gene3D" id="1.25.40.20">
    <property type="entry name" value="Ankyrin repeat-containing domain"/>
    <property type="match status" value="2"/>
</dbReference>
<dbReference type="Pfam" id="PF12796">
    <property type="entry name" value="Ank_2"/>
    <property type="match status" value="1"/>
</dbReference>
<dbReference type="SMART" id="SM00248">
    <property type="entry name" value="ANK"/>
    <property type="match status" value="3"/>
</dbReference>
<dbReference type="InterPro" id="IPR012338">
    <property type="entry name" value="Beta-lactam/transpept-like"/>
</dbReference>
<dbReference type="InterPro" id="IPR002110">
    <property type="entry name" value="Ankyrin_rpt"/>
</dbReference>
<sequence length="532" mass="59569">MMNKIIALLITAFLVPCLSYGQETEVSLHAAVLQGKNEIVRQHVEAGADLNQKDAYGSTPLIIATTFDKPEAADILIEGGADLEITNNEGSTPLHIAALFGRVEIVRMLLDGGADRLKRNNEGSTAYDIVAAPFEEDKGLYDQLGMALGPLGFSLDYEQVRKSRPVIARMLRPTPEELRMVDYRPLPSEEWSISTPEKEGLDPNLVSELYYDAGGLETNYSLLVIKNGKLVAEHYYHEGGVDQKTQLQSVTKSYTSALVGIALEKGCLESVDQKMMNFFPELADSIDDSRKEQITIRQLLQMRAGYPWEESTKELFEQLYEGFHPSTLVDIDLSRDPDTDFQYSNLSSHILGIIVSRACDSDLKSFAMENLLGPLNTEPGEWTQHWEGYYGGAAGLRLMARDLAKFGQLYLDDGIYKREQIVPSPWVETSLQSYSHDVNTGGLNNGSVGRYLRHIGYGYQWWSAEVDGYRFNLAWGHGGQFIFLLDEYNMVIVITSDPMQGRHDAEAWKHERANINLAGKFIQALVRSENSE</sequence>
<keyword evidence="5" id="KW-1185">Reference proteome</keyword>
<feature type="repeat" description="ANK" evidence="1">
    <location>
        <begin position="89"/>
        <end position="121"/>
    </location>
</feature>
<proteinExistence type="predicted"/>
<dbReference type="PROSITE" id="PS50297">
    <property type="entry name" value="ANK_REP_REGION"/>
    <property type="match status" value="3"/>
</dbReference>
<dbReference type="Gene3D" id="3.40.710.10">
    <property type="entry name" value="DD-peptidase/beta-lactamase superfamily"/>
    <property type="match status" value="1"/>
</dbReference>
<evidence type="ECO:0000313" key="5">
    <source>
        <dbReference type="Proteomes" id="UP000473278"/>
    </source>
</evidence>
<keyword evidence="4" id="KW-0378">Hydrolase</keyword>
<dbReference type="SUPFAM" id="SSF56601">
    <property type="entry name" value="beta-lactamase/transpeptidase-like"/>
    <property type="match status" value="1"/>
</dbReference>
<accession>A0A6M1SQQ7</accession>
<evidence type="ECO:0000256" key="1">
    <source>
        <dbReference type="PROSITE-ProRule" id="PRU00023"/>
    </source>
</evidence>
<feature type="chain" id="PRO_5026806544" evidence="2">
    <location>
        <begin position="22"/>
        <end position="532"/>
    </location>
</feature>
<name>A0A6M1SQQ7_9BACT</name>
<reference evidence="4 5" key="1">
    <citation type="submission" date="2020-02" db="EMBL/GenBank/DDBJ databases">
        <title>Balneolaceae bacterium YR4-1, complete genome.</title>
        <authorList>
            <person name="Li Y."/>
            <person name="Wu S."/>
        </authorList>
    </citation>
    <scope>NUCLEOTIDE SEQUENCE [LARGE SCALE GENOMIC DNA]</scope>
    <source>
        <strain evidence="4 5">YR4-1</strain>
    </source>
</reference>
<feature type="repeat" description="ANK" evidence="1">
    <location>
        <begin position="23"/>
        <end position="55"/>
    </location>
</feature>
<comment type="caution">
    <text evidence="4">The sequence shown here is derived from an EMBL/GenBank/DDBJ whole genome shotgun (WGS) entry which is preliminary data.</text>
</comment>
<dbReference type="AlphaFoldDB" id="A0A6M1SQQ7"/>
<dbReference type="RefSeq" id="WP_165138030.1">
    <property type="nucleotide sequence ID" value="NZ_JAALLT010000001.1"/>
</dbReference>
<dbReference type="PANTHER" id="PTHR43283:SF7">
    <property type="entry name" value="BETA-LACTAMASE-RELATED DOMAIN-CONTAINING PROTEIN"/>
    <property type="match status" value="1"/>
</dbReference>
<evidence type="ECO:0000256" key="2">
    <source>
        <dbReference type="SAM" id="SignalP"/>
    </source>
</evidence>